<proteinExistence type="predicted"/>
<dbReference type="InterPro" id="IPR045175">
    <property type="entry name" value="M28_fam"/>
</dbReference>
<dbReference type="Pfam" id="PF02225">
    <property type="entry name" value="PA"/>
    <property type="match status" value="1"/>
</dbReference>
<dbReference type="InterPro" id="IPR046450">
    <property type="entry name" value="PA_dom_sf"/>
</dbReference>
<evidence type="ECO:0000259" key="4">
    <source>
        <dbReference type="Pfam" id="PF04389"/>
    </source>
</evidence>
<dbReference type="OrthoDB" id="345880at2"/>
<dbReference type="AlphaFoldDB" id="A0A3M2LYP3"/>
<evidence type="ECO:0000259" key="3">
    <source>
        <dbReference type="Pfam" id="PF02225"/>
    </source>
</evidence>
<evidence type="ECO:0000256" key="2">
    <source>
        <dbReference type="SAM" id="Phobius"/>
    </source>
</evidence>
<evidence type="ECO:0000313" key="6">
    <source>
        <dbReference type="Proteomes" id="UP000282674"/>
    </source>
</evidence>
<name>A0A3M2LYP3_9ACTN</name>
<feature type="region of interest" description="Disordered" evidence="1">
    <location>
        <begin position="516"/>
        <end position="549"/>
    </location>
</feature>
<dbReference type="Pfam" id="PF04389">
    <property type="entry name" value="Peptidase_M28"/>
    <property type="match status" value="1"/>
</dbReference>
<sequence length="549" mass="57959">MTRTDRHGEHRHGEHRHGERRARPDIGGRRRLRGRFRGRLGKGVAGVAAAALVAGIAPAAHADPGSKGNERLARQLVREVKADNAWRHLEALQRIADRNDGIRASGTNGHLASAEYVEGRLHAAGYRTTRQAFTHDDYAFHASSGAVTAPSPRTLHPLVARFSANTPVGGITAPLAVVPAGTDTTPGCEASDYTGVRGKIVLIDAGGCTNTVKQRTAAEAGAAAALINTNNPNPDMILRTRLTAADVRIPVASVGRGESEALAADAARGPVTLTVDLRGEARTVTTFNVIAETPTGRADNVVMLGAHLDGVTEGPGMNDNGSSSSMELETALRLAGHFKQIRNKVRFAWWGAEEAGDLGSANYVALLSDREKADLALYLNFDMIGSPNYARMVYDGDDSDHEGAGPGPEGSAQIEKVLTDFHASRGLPTVGRDFDGRSDYGPFVAAGIPAGGETSGSNLIKTEEWARLFGGKAGQSLDWCYHSACDTLRNVDRTIYAQLGAGMAWAAGRFALDTSDVTTGDPSRRAAARAALSHRSAVPQHPAPAADEE</sequence>
<dbReference type="InterPro" id="IPR003137">
    <property type="entry name" value="PA_domain"/>
</dbReference>
<dbReference type="GO" id="GO:0006508">
    <property type="term" value="P:proteolysis"/>
    <property type="evidence" value="ECO:0007669"/>
    <property type="project" value="InterPro"/>
</dbReference>
<reference evidence="5 6" key="1">
    <citation type="submission" date="2018-10" db="EMBL/GenBank/DDBJ databases">
        <title>Isolation from soil.</title>
        <authorList>
            <person name="Hu J."/>
        </authorList>
    </citation>
    <scope>NUCLEOTIDE SEQUENCE [LARGE SCALE GENOMIC DNA]</scope>
    <source>
        <strain evidence="5 6">NEAU-Ht49</strain>
    </source>
</reference>
<accession>A0A3M2LYP3</accession>
<protein>
    <submittedName>
        <fullName evidence="5">M28 family peptidase</fullName>
    </submittedName>
</protein>
<dbReference type="EMBL" id="RFFG01000032">
    <property type="protein sequence ID" value="RMI42581.1"/>
    <property type="molecule type" value="Genomic_DNA"/>
</dbReference>
<feature type="compositionally biased region" description="Basic and acidic residues" evidence="1">
    <location>
        <begin position="1"/>
        <end position="12"/>
    </location>
</feature>
<evidence type="ECO:0000313" key="5">
    <source>
        <dbReference type="EMBL" id="RMI42581.1"/>
    </source>
</evidence>
<feature type="region of interest" description="Disordered" evidence="1">
    <location>
        <begin position="1"/>
        <end position="30"/>
    </location>
</feature>
<keyword evidence="2" id="KW-0812">Transmembrane</keyword>
<gene>
    <name evidence="5" type="ORF">EBO15_19300</name>
</gene>
<dbReference type="RefSeq" id="WP_122195802.1">
    <property type="nucleotide sequence ID" value="NZ_JBHSKC010000007.1"/>
</dbReference>
<evidence type="ECO:0000256" key="1">
    <source>
        <dbReference type="SAM" id="MobiDB-lite"/>
    </source>
</evidence>
<organism evidence="5 6">
    <name type="scientific">Actinomadura harenae</name>
    <dbReference type="NCBI Taxonomy" id="2483351"/>
    <lineage>
        <taxon>Bacteria</taxon>
        <taxon>Bacillati</taxon>
        <taxon>Actinomycetota</taxon>
        <taxon>Actinomycetes</taxon>
        <taxon>Streptosporangiales</taxon>
        <taxon>Thermomonosporaceae</taxon>
        <taxon>Actinomadura</taxon>
    </lineage>
</organism>
<dbReference type="SUPFAM" id="SSF52025">
    <property type="entry name" value="PA domain"/>
    <property type="match status" value="1"/>
</dbReference>
<feature type="domain" description="Peptidase M28" evidence="4">
    <location>
        <begin position="288"/>
        <end position="503"/>
    </location>
</feature>
<dbReference type="Gene3D" id="3.50.30.30">
    <property type="match status" value="1"/>
</dbReference>
<keyword evidence="6" id="KW-1185">Reference proteome</keyword>
<dbReference type="InterPro" id="IPR007484">
    <property type="entry name" value="Peptidase_M28"/>
</dbReference>
<dbReference type="Proteomes" id="UP000282674">
    <property type="component" value="Unassembled WGS sequence"/>
</dbReference>
<dbReference type="GO" id="GO:0008235">
    <property type="term" value="F:metalloexopeptidase activity"/>
    <property type="evidence" value="ECO:0007669"/>
    <property type="project" value="InterPro"/>
</dbReference>
<dbReference type="PANTHER" id="PTHR12147:SF26">
    <property type="entry name" value="PEPTIDASE M28 DOMAIN-CONTAINING PROTEIN"/>
    <property type="match status" value="1"/>
</dbReference>
<comment type="caution">
    <text evidence="5">The sequence shown here is derived from an EMBL/GenBank/DDBJ whole genome shotgun (WGS) entry which is preliminary data.</text>
</comment>
<keyword evidence="2" id="KW-0472">Membrane</keyword>
<dbReference type="Gene3D" id="3.40.630.10">
    <property type="entry name" value="Zn peptidases"/>
    <property type="match status" value="1"/>
</dbReference>
<dbReference type="SUPFAM" id="SSF53187">
    <property type="entry name" value="Zn-dependent exopeptidases"/>
    <property type="match status" value="1"/>
</dbReference>
<feature type="domain" description="PA" evidence="3">
    <location>
        <begin position="172"/>
        <end position="262"/>
    </location>
</feature>
<keyword evidence="2" id="KW-1133">Transmembrane helix</keyword>
<dbReference type="PANTHER" id="PTHR12147">
    <property type="entry name" value="METALLOPEPTIDASE M28 FAMILY MEMBER"/>
    <property type="match status" value="1"/>
</dbReference>
<feature type="compositionally biased region" description="Low complexity" evidence="1">
    <location>
        <begin position="528"/>
        <end position="537"/>
    </location>
</feature>
<feature type="transmembrane region" description="Helical" evidence="2">
    <location>
        <begin position="40"/>
        <end position="60"/>
    </location>
</feature>